<comment type="catalytic activity">
    <reaction evidence="6">
        <text>2-deoxy-D-ribose 5-phosphate = D-glyceraldehyde 3-phosphate + acetaldehyde</text>
        <dbReference type="Rhea" id="RHEA:12821"/>
        <dbReference type="ChEBI" id="CHEBI:15343"/>
        <dbReference type="ChEBI" id="CHEBI:59776"/>
        <dbReference type="ChEBI" id="CHEBI:62877"/>
        <dbReference type="EC" id="4.1.2.4"/>
    </reaction>
</comment>
<dbReference type="InterPro" id="IPR013785">
    <property type="entry name" value="Aldolase_TIM"/>
</dbReference>
<dbReference type="Gene3D" id="3.20.20.70">
    <property type="entry name" value="Aldolase class I"/>
    <property type="match status" value="1"/>
</dbReference>
<dbReference type="EC" id="4.1.2.4" evidence="3 7"/>
<dbReference type="InterPro" id="IPR011343">
    <property type="entry name" value="DeoC"/>
</dbReference>
<keyword evidence="5" id="KW-0704">Schiff base</keyword>
<evidence type="ECO:0000256" key="1">
    <source>
        <dbReference type="ARBA" id="ARBA00004816"/>
    </source>
</evidence>
<sequence>MAESAEAAVAARLIACLDYTELGNECTEGNVDRLLDGAMTPAGPVAAVCVWPRFVSQCRERLEGTGVRIATVVNFPDGKDQYEGALDEARRAVRQGADEIDMVITRAKIPSDPDFVTAQVAAFVEAAGGQVVKAILESGEMAGPDDVRIAARAAIAGGAGFIKTSTGKTAHGASLEAARVMLEEIRASGKPVGLKPSGGVRTLADGKAYLDLADEIMGAGWATPQTFRIGASGIMSDLLAHLGVGTGEPTADGGY</sequence>
<keyword evidence="9" id="KW-1185">Reference proteome</keyword>
<dbReference type="NCBIfam" id="TIGR00126">
    <property type="entry name" value="deoC"/>
    <property type="match status" value="1"/>
</dbReference>
<dbReference type="EMBL" id="PDVP01000001">
    <property type="protein sequence ID" value="PHP68806.1"/>
    <property type="molecule type" value="Genomic_DNA"/>
</dbReference>
<accession>A0A2G1QTD0</accession>
<dbReference type="SMART" id="SM01133">
    <property type="entry name" value="DeoC"/>
    <property type="match status" value="1"/>
</dbReference>
<evidence type="ECO:0000256" key="6">
    <source>
        <dbReference type="ARBA" id="ARBA00048791"/>
    </source>
</evidence>
<dbReference type="SUPFAM" id="SSF51569">
    <property type="entry name" value="Aldolase"/>
    <property type="match status" value="1"/>
</dbReference>
<dbReference type="RefSeq" id="WP_099303237.1">
    <property type="nucleotide sequence ID" value="NZ_PDVP01000001.1"/>
</dbReference>
<evidence type="ECO:0000313" key="9">
    <source>
        <dbReference type="Proteomes" id="UP000221168"/>
    </source>
</evidence>
<protein>
    <recommendedName>
        <fullName evidence="3 7">Deoxyribose-phosphate aldolase</fullName>
        <ecNumber evidence="3 7">4.1.2.4</ecNumber>
    </recommendedName>
</protein>
<dbReference type="GO" id="GO:0009264">
    <property type="term" value="P:deoxyribonucleotide catabolic process"/>
    <property type="evidence" value="ECO:0007669"/>
    <property type="project" value="UniProtKB-UniRule"/>
</dbReference>
<name>A0A2G1QTD0_9HYPH</name>
<dbReference type="GO" id="GO:0005737">
    <property type="term" value="C:cytoplasm"/>
    <property type="evidence" value="ECO:0007669"/>
    <property type="project" value="InterPro"/>
</dbReference>
<organism evidence="8 9">
    <name type="scientific">Zhengella mangrovi</name>
    <dbReference type="NCBI Taxonomy" id="1982044"/>
    <lineage>
        <taxon>Bacteria</taxon>
        <taxon>Pseudomonadati</taxon>
        <taxon>Pseudomonadota</taxon>
        <taxon>Alphaproteobacteria</taxon>
        <taxon>Hyphomicrobiales</taxon>
        <taxon>Notoacmeibacteraceae</taxon>
        <taxon>Zhengella</taxon>
    </lineage>
</organism>
<dbReference type="InterPro" id="IPR002915">
    <property type="entry name" value="DeoC/FbaB/LacD_aldolase"/>
</dbReference>
<dbReference type="Proteomes" id="UP000221168">
    <property type="component" value="Unassembled WGS sequence"/>
</dbReference>
<dbReference type="PANTHER" id="PTHR10889:SF3">
    <property type="entry name" value="DEOXYRIBOSE-PHOSPHATE ALDOLASE"/>
    <property type="match status" value="1"/>
</dbReference>
<evidence type="ECO:0000256" key="7">
    <source>
        <dbReference type="NCBIfam" id="TIGR00126"/>
    </source>
</evidence>
<evidence type="ECO:0000313" key="8">
    <source>
        <dbReference type="EMBL" id="PHP68806.1"/>
    </source>
</evidence>
<dbReference type="GO" id="GO:0016052">
    <property type="term" value="P:carbohydrate catabolic process"/>
    <property type="evidence" value="ECO:0007669"/>
    <property type="project" value="TreeGrafter"/>
</dbReference>
<reference evidence="8 9" key="1">
    <citation type="submission" date="2017-10" db="EMBL/GenBank/DDBJ databases">
        <title>Sedimentibacterium mangrovi gen. nov., sp. nov., a novel member of family Phyllobacteriacea isolated from mangrove sediment.</title>
        <authorList>
            <person name="Liao H."/>
            <person name="Tian Y."/>
        </authorList>
    </citation>
    <scope>NUCLEOTIDE SEQUENCE [LARGE SCALE GENOMIC DNA]</scope>
    <source>
        <strain evidence="8 9">X9-2-2</strain>
    </source>
</reference>
<gene>
    <name evidence="8" type="primary">deoC</name>
    <name evidence="8" type="ORF">CSC94_02085</name>
</gene>
<dbReference type="PANTHER" id="PTHR10889">
    <property type="entry name" value="DEOXYRIBOSE-PHOSPHATE ALDOLASE"/>
    <property type="match status" value="1"/>
</dbReference>
<dbReference type="OrthoDB" id="6579831at2"/>
<comment type="caution">
    <text evidence="8">The sequence shown here is derived from an EMBL/GenBank/DDBJ whole genome shotgun (WGS) entry which is preliminary data.</text>
</comment>
<evidence type="ECO:0000256" key="2">
    <source>
        <dbReference type="ARBA" id="ARBA00009473"/>
    </source>
</evidence>
<dbReference type="GO" id="GO:0004139">
    <property type="term" value="F:deoxyribose-phosphate aldolase activity"/>
    <property type="evidence" value="ECO:0007669"/>
    <property type="project" value="UniProtKB-UniRule"/>
</dbReference>
<proteinExistence type="inferred from homology"/>
<evidence type="ECO:0000256" key="3">
    <source>
        <dbReference type="ARBA" id="ARBA00012515"/>
    </source>
</evidence>
<comment type="similarity">
    <text evidence="2">Belongs to the DeoC/FbaB aldolase family. DeoC type 2 subfamily.</text>
</comment>
<comment type="pathway">
    <text evidence="1">Carbohydrate degradation; 2-deoxy-D-ribose 1-phosphate degradation; D-glyceraldehyde 3-phosphate and acetaldehyde from 2-deoxy-alpha-D-ribose 1-phosphate: step 2/2.</text>
</comment>
<evidence type="ECO:0000256" key="4">
    <source>
        <dbReference type="ARBA" id="ARBA00023239"/>
    </source>
</evidence>
<dbReference type="Pfam" id="PF01791">
    <property type="entry name" value="DeoC"/>
    <property type="match status" value="1"/>
</dbReference>
<dbReference type="PIRSF" id="PIRSF001357">
    <property type="entry name" value="DeoC"/>
    <property type="match status" value="1"/>
</dbReference>
<dbReference type="AlphaFoldDB" id="A0A2G1QTD0"/>
<keyword evidence="4" id="KW-0456">Lyase</keyword>
<evidence type="ECO:0000256" key="5">
    <source>
        <dbReference type="ARBA" id="ARBA00023270"/>
    </source>
</evidence>